<dbReference type="Proteomes" id="UP000193207">
    <property type="component" value="Unassembled WGS sequence"/>
</dbReference>
<keyword evidence="3" id="KW-1185">Reference proteome</keyword>
<evidence type="ECO:0000259" key="1">
    <source>
        <dbReference type="Pfam" id="PF07475"/>
    </source>
</evidence>
<reference evidence="2 3" key="1">
    <citation type="submission" date="2017-03" db="EMBL/GenBank/DDBJ databases">
        <authorList>
            <person name="Afonso C.L."/>
            <person name="Miller P.J."/>
            <person name="Scott M.A."/>
            <person name="Spackman E."/>
            <person name="Goraichik I."/>
            <person name="Dimitrov K.M."/>
            <person name="Suarez D.L."/>
            <person name="Swayne D.E."/>
        </authorList>
    </citation>
    <scope>NUCLEOTIDE SEQUENCE [LARGE SCALE GENOMIC DNA]</scope>
    <source>
        <strain evidence="2 3">CECT 8110</strain>
    </source>
</reference>
<dbReference type="Gene3D" id="3.40.50.300">
    <property type="entry name" value="P-loop containing nucleotide triphosphate hydrolases"/>
    <property type="match status" value="1"/>
</dbReference>
<dbReference type="InterPro" id="IPR011104">
    <property type="entry name" value="Hpr_kin/Pase_C"/>
</dbReference>
<dbReference type="Pfam" id="PF07475">
    <property type="entry name" value="Hpr_kinase_C"/>
    <property type="match status" value="1"/>
</dbReference>
<organism evidence="2 3">
    <name type="scientific">Roseovarius halotolerans</name>
    <dbReference type="NCBI Taxonomy" id="505353"/>
    <lineage>
        <taxon>Bacteria</taxon>
        <taxon>Pseudomonadati</taxon>
        <taxon>Pseudomonadota</taxon>
        <taxon>Alphaproteobacteria</taxon>
        <taxon>Rhodobacterales</taxon>
        <taxon>Roseobacteraceae</taxon>
        <taxon>Roseovarius</taxon>
    </lineage>
</organism>
<protein>
    <submittedName>
        <fullName evidence="2">HPr kinase/phosphorylase</fullName>
        <ecNumber evidence="2">2.7.11.-</ecNumber>
    </submittedName>
</protein>
<dbReference type="GO" id="GO:0005524">
    <property type="term" value="F:ATP binding"/>
    <property type="evidence" value="ECO:0007669"/>
    <property type="project" value="InterPro"/>
</dbReference>
<dbReference type="GO" id="GO:0000155">
    <property type="term" value="F:phosphorelay sensor kinase activity"/>
    <property type="evidence" value="ECO:0007669"/>
    <property type="project" value="InterPro"/>
</dbReference>
<dbReference type="EMBL" id="FWFU01000002">
    <property type="protein sequence ID" value="SLN30291.1"/>
    <property type="molecule type" value="Genomic_DNA"/>
</dbReference>
<feature type="domain" description="HPr kinase/phosphorylase C-terminal" evidence="1">
    <location>
        <begin position="5"/>
        <end position="80"/>
    </location>
</feature>
<evidence type="ECO:0000313" key="2">
    <source>
        <dbReference type="EMBL" id="SLN30291.1"/>
    </source>
</evidence>
<dbReference type="InterPro" id="IPR027417">
    <property type="entry name" value="P-loop_NTPase"/>
</dbReference>
<dbReference type="OrthoDB" id="8326226at2"/>
<dbReference type="RefSeq" id="WP_085817071.1">
    <property type="nucleotide sequence ID" value="NZ_FWFU01000002.1"/>
</dbReference>
<dbReference type="EC" id="2.7.11.-" evidence="2"/>
<proteinExistence type="predicted"/>
<evidence type="ECO:0000313" key="3">
    <source>
        <dbReference type="Proteomes" id="UP000193207"/>
    </source>
</evidence>
<keyword evidence="2" id="KW-0418">Kinase</keyword>
<gene>
    <name evidence="2" type="primary">hprK</name>
    <name evidence="2" type="ORF">ROH8110_01407</name>
</gene>
<sequence>MRPGETILHATTVAVAGRAALIRGQAGRGKSGLALQLIALGAELVADDRTRLWRRGEEVLADAPLPIRGRIEARGVGLMTCPASGPTPVRLIVDMDHDEAERLPPMREEALLGVTLPVTRKAPHTHFPAAIMLYLRYGRRD</sequence>
<name>A0A1X6YTC1_9RHOB</name>
<dbReference type="SUPFAM" id="SSF53795">
    <property type="entry name" value="PEP carboxykinase-like"/>
    <property type="match status" value="1"/>
</dbReference>
<keyword evidence="2" id="KW-0808">Transferase</keyword>
<accession>A0A1X6YTC1</accession>
<dbReference type="AlphaFoldDB" id="A0A1X6YTC1"/>
<dbReference type="GO" id="GO:0006109">
    <property type="term" value="P:regulation of carbohydrate metabolic process"/>
    <property type="evidence" value="ECO:0007669"/>
    <property type="project" value="InterPro"/>
</dbReference>